<dbReference type="Proteomes" id="UP000182888">
    <property type="component" value="Unassembled WGS sequence"/>
</dbReference>
<evidence type="ECO:0000313" key="2">
    <source>
        <dbReference type="Proteomes" id="UP000182888"/>
    </source>
</evidence>
<proteinExistence type="predicted"/>
<accession>A0A0K2VYR9</accession>
<evidence type="ECO:0000313" key="1">
    <source>
        <dbReference type="EMBL" id="CDX57044.1"/>
    </source>
</evidence>
<dbReference type="PRINTS" id="PR00833">
    <property type="entry name" value="POAALLERGEN"/>
</dbReference>
<dbReference type="AlphaFoldDB" id="A0A0K2VYR9"/>
<organism evidence="1 2">
    <name type="scientific">Mesorhizobium plurifarium</name>
    <dbReference type="NCBI Taxonomy" id="69974"/>
    <lineage>
        <taxon>Bacteria</taxon>
        <taxon>Pseudomonadati</taxon>
        <taxon>Pseudomonadota</taxon>
        <taxon>Alphaproteobacteria</taxon>
        <taxon>Hyphomicrobiales</taxon>
        <taxon>Phyllobacteriaceae</taxon>
        <taxon>Mesorhizobium</taxon>
    </lineage>
</organism>
<protein>
    <recommendedName>
        <fullName evidence="3">Tail fiber protein</fullName>
    </recommendedName>
</protein>
<dbReference type="EMBL" id="CCND01000013">
    <property type="protein sequence ID" value="CDX57044.1"/>
    <property type="molecule type" value="Genomic_DNA"/>
</dbReference>
<evidence type="ECO:0008006" key="3">
    <source>
        <dbReference type="Google" id="ProtNLM"/>
    </source>
</evidence>
<name>A0A0K2VYR9_MESPL</name>
<reference evidence="2" key="1">
    <citation type="submission" date="2014-08" db="EMBL/GenBank/DDBJ databases">
        <authorList>
            <person name="Edwards T."/>
        </authorList>
    </citation>
    <scope>NUCLEOTIDE SEQUENCE [LARGE SCALE GENOMIC DNA]</scope>
</reference>
<sequence>MARPATAAVRLLTGGREPVRLATTANITLYGLQTIDGAPTQVGDRVLVKDQADQTENGIYTASEGQWFRAADARTARTMQKGTTVHVQEGTVSADRVYAFETQDPEIGADPIMLSFYLSQDTLGDAVDAANAAAASATAALTSKNAAAASATNAAGSATAAAGSATAASTSAANAATSATNAGNSATGAASSASTAASSATSAGTSASAAAGSASAASSSATAASGSATNAATSATNAAASAVAAANAVAALGYTFSTSTADADPGNGTLRLNNASAASATAAYIDNLDSSGATVSGVLDTFDDSTNAIKGQLTLRSKASAAIAYVYNVTGSVVDGAGYRKLTLAYASGAGTLPTTADGIWLIFTRAGDKGADGLGSGDFTGPASSVTDNIVTFAGTTGKAGKDSGVAVASLVAGPASAAADNIATFNGTTGKVVKDSGVAVGSLAPKANASFTGTFSPPTNAIALNTLADSVAMSVLGRSANSSGARADISAGSDDTLLRRVSSALGFGQLTAGMVPAGLVTYAMLASAAIASNSEFQLGTASKLLTAAALKSTVAYQALTSGTNVAWDMSLGNNASLAAGTNVTISNPTNVNPLFGFVLKVTAVTSARTVSLGANFVVASGIESFPITIQTTEIVFLVGFVDTTSRLVITGVVRT</sequence>
<gene>
    <name evidence="1" type="ORF">MPL1032_200018</name>
</gene>